<dbReference type="AlphaFoldDB" id="A0A9X6NC51"/>
<evidence type="ECO:0000256" key="8">
    <source>
        <dbReference type="ARBA" id="ARBA00023306"/>
    </source>
</evidence>
<dbReference type="InterPro" id="IPR033351">
    <property type="entry name" value="POC5"/>
</dbReference>
<keyword evidence="7" id="KW-0206">Cytoskeleton</keyword>
<feature type="coiled-coil region" evidence="11">
    <location>
        <begin position="527"/>
        <end position="561"/>
    </location>
</feature>
<dbReference type="Proteomes" id="UP000192578">
    <property type="component" value="Unassembled WGS sequence"/>
</dbReference>
<reference evidence="14" key="1">
    <citation type="submission" date="2017-01" db="EMBL/GenBank/DDBJ databases">
        <title>Comparative genomics of anhydrobiosis in the tardigrade Hypsibius dujardini.</title>
        <authorList>
            <person name="Yoshida Y."/>
            <person name="Koutsovoulos G."/>
            <person name="Laetsch D."/>
            <person name="Stevens L."/>
            <person name="Kumar S."/>
            <person name="Horikawa D."/>
            <person name="Ishino K."/>
            <person name="Komine S."/>
            <person name="Tomita M."/>
            <person name="Blaxter M."/>
            <person name="Arakawa K."/>
        </authorList>
    </citation>
    <scope>NUCLEOTIDE SEQUENCE [LARGE SCALE GENOMIC DNA]</scope>
    <source>
        <strain evidence="14">Z151</strain>
    </source>
</reference>
<feature type="compositionally biased region" description="Polar residues" evidence="12">
    <location>
        <begin position="207"/>
        <end position="218"/>
    </location>
</feature>
<feature type="compositionally biased region" description="Basic and acidic residues" evidence="12">
    <location>
        <begin position="636"/>
        <end position="651"/>
    </location>
</feature>
<dbReference type="OrthoDB" id="10064898at2759"/>
<feature type="region of interest" description="Disordered" evidence="12">
    <location>
        <begin position="1"/>
        <end position="297"/>
    </location>
</feature>
<evidence type="ECO:0000256" key="6">
    <source>
        <dbReference type="ARBA" id="ARBA00023054"/>
    </source>
</evidence>
<name>A0A9X6NC51_HYPEX</name>
<keyword evidence="5" id="KW-0677">Repeat</keyword>
<keyword evidence="14" id="KW-1185">Reference proteome</keyword>
<feature type="region of interest" description="Disordered" evidence="12">
    <location>
        <begin position="323"/>
        <end position="350"/>
    </location>
</feature>
<evidence type="ECO:0000256" key="10">
    <source>
        <dbReference type="ARBA" id="ARBA00049959"/>
    </source>
</evidence>
<evidence type="ECO:0000313" key="13">
    <source>
        <dbReference type="EMBL" id="OWA50669.1"/>
    </source>
</evidence>
<keyword evidence="8" id="KW-0131">Cell cycle</keyword>
<feature type="compositionally biased region" description="Low complexity" evidence="12">
    <location>
        <begin position="64"/>
        <end position="76"/>
    </location>
</feature>
<gene>
    <name evidence="13" type="ORF">BV898_15179</name>
</gene>
<proteinExistence type="inferred from homology"/>
<comment type="function">
    <text evidence="10">Essential for the assembly of the distal half of centrioles, required for centriole elongation. Acts as a negative regulator of centriole elongation.</text>
</comment>
<dbReference type="EMBL" id="MTYJ01000199">
    <property type="protein sequence ID" value="OWA50669.1"/>
    <property type="molecule type" value="Genomic_DNA"/>
</dbReference>
<sequence length="698" mass="75790">MDDQRAVDRKASTSSAASRTAKTPAPGDTSGSSSPGSSVTSEDPPKSIPTQRRKSNVSVEVKKSSISSVVSEGGSVRLTQGKKLSGNVEINSIPSIFDRRASLQSTKSPEMTRVPSVMNGDVPGSGGLWGTTEGESPQEKEPEPANQAGRRHSSVASLRRAKKSSAISLQSASEIESPPPIPELRDDGGGAPPKPRRSSLFDETQPLEVNNNSAQFSAAVTPPPTDELAMWNQEDLFTATRKVSEPKRRKSSGKVSDLQAAATEEDLEDISTLTSPKEGRASRAKDGGMRESRSSNVSRRPYNVIFESDEAASEFTEWNQNSKDVLRRGGPPPRGSSLGRIGGERDSGTGSSVHLAIANGGSGGAAGLRDDGEMGKILDVYYGQLRDALLAESSAVRERILAEFDRSTRDLIKSQQQATERLHADIDSLHNLCRSYSKAVHERDRTIANLADALAGQKEQVRLARSAILAEDDRREAILDAVADGIYRKKLLQRTWNVWRAALQDGMRRRVEKACQKRAEEVCHQMADKYDARIATLEATIQHLREENRLYKDNCNDVAAKARDALLRGVTVLKAEVKRFPDTRIEGSAELSSTKPINGVGDSRSQTSGETRASRSRQSNNPSSDDNSDSASQLSRDIEMTKPKLRVESIGRGDPVPYKVVRHQRSLMKSDSDAGSGSLSSASIRMRRTSSKDSRKNS</sequence>
<evidence type="ECO:0000256" key="9">
    <source>
        <dbReference type="ARBA" id="ARBA00031694"/>
    </source>
</evidence>
<evidence type="ECO:0000256" key="1">
    <source>
        <dbReference type="ARBA" id="ARBA00004114"/>
    </source>
</evidence>
<evidence type="ECO:0000256" key="4">
    <source>
        <dbReference type="ARBA" id="ARBA00022490"/>
    </source>
</evidence>
<evidence type="ECO:0000256" key="2">
    <source>
        <dbReference type="ARBA" id="ARBA00010411"/>
    </source>
</evidence>
<feature type="compositionally biased region" description="Basic and acidic residues" evidence="12">
    <location>
        <begin position="1"/>
        <end position="11"/>
    </location>
</feature>
<feature type="region of interest" description="Disordered" evidence="12">
    <location>
        <begin position="587"/>
        <end position="698"/>
    </location>
</feature>
<dbReference type="PANTHER" id="PTHR28618">
    <property type="entry name" value="CENTROSOMAL PROTEIN POC5"/>
    <property type="match status" value="1"/>
</dbReference>
<feature type="compositionally biased region" description="Low complexity" evidence="12">
    <location>
        <begin position="12"/>
        <end position="41"/>
    </location>
</feature>
<dbReference type="GO" id="GO:0005814">
    <property type="term" value="C:centriole"/>
    <property type="evidence" value="ECO:0007669"/>
    <property type="project" value="UniProtKB-SubCell"/>
</dbReference>
<dbReference type="PANTHER" id="PTHR28618:SF1">
    <property type="entry name" value="CENTROSOMAL PROTEIN POC5"/>
    <property type="match status" value="1"/>
</dbReference>
<feature type="compositionally biased region" description="Low complexity" evidence="12">
    <location>
        <begin position="616"/>
        <end position="635"/>
    </location>
</feature>
<evidence type="ECO:0000256" key="11">
    <source>
        <dbReference type="SAM" id="Coils"/>
    </source>
</evidence>
<evidence type="ECO:0000313" key="14">
    <source>
        <dbReference type="Proteomes" id="UP000192578"/>
    </source>
</evidence>
<comment type="caution">
    <text evidence="13">The sequence shown here is derived from an EMBL/GenBank/DDBJ whole genome shotgun (WGS) entry which is preliminary data.</text>
</comment>
<evidence type="ECO:0000256" key="7">
    <source>
        <dbReference type="ARBA" id="ARBA00023212"/>
    </source>
</evidence>
<keyword evidence="4" id="KW-0963">Cytoplasm</keyword>
<protein>
    <recommendedName>
        <fullName evidence="3">Centrosomal protein POC5</fullName>
    </recommendedName>
    <alternativeName>
        <fullName evidence="9">Protein of centriole 5</fullName>
    </alternativeName>
</protein>
<feature type="compositionally biased region" description="Basic and acidic residues" evidence="12">
    <location>
        <begin position="277"/>
        <end position="293"/>
    </location>
</feature>
<comment type="subcellular location">
    <subcellularLocation>
        <location evidence="1">Cytoplasm</location>
        <location evidence="1">Cytoskeleton</location>
        <location evidence="1">Microtubule organizing center</location>
        <location evidence="1">Centrosome</location>
        <location evidence="1">Centriole</location>
    </subcellularLocation>
</comment>
<accession>A0A9X6NC51</accession>
<organism evidence="13 14">
    <name type="scientific">Hypsibius exemplaris</name>
    <name type="common">Freshwater tardigrade</name>
    <dbReference type="NCBI Taxonomy" id="2072580"/>
    <lineage>
        <taxon>Eukaryota</taxon>
        <taxon>Metazoa</taxon>
        <taxon>Ecdysozoa</taxon>
        <taxon>Tardigrada</taxon>
        <taxon>Eutardigrada</taxon>
        <taxon>Parachela</taxon>
        <taxon>Hypsibioidea</taxon>
        <taxon>Hypsibiidae</taxon>
        <taxon>Hypsibius</taxon>
    </lineage>
</organism>
<feature type="compositionally biased region" description="Low complexity" evidence="12">
    <location>
        <begin position="673"/>
        <end position="683"/>
    </location>
</feature>
<evidence type="ECO:0000256" key="12">
    <source>
        <dbReference type="SAM" id="MobiDB-lite"/>
    </source>
</evidence>
<keyword evidence="6 11" id="KW-0175">Coiled coil</keyword>
<evidence type="ECO:0000256" key="5">
    <source>
        <dbReference type="ARBA" id="ARBA00022737"/>
    </source>
</evidence>
<evidence type="ECO:0000256" key="3">
    <source>
        <dbReference type="ARBA" id="ARBA00014910"/>
    </source>
</evidence>
<feature type="compositionally biased region" description="Basic residues" evidence="12">
    <location>
        <begin position="149"/>
        <end position="163"/>
    </location>
</feature>
<comment type="similarity">
    <text evidence="2">Belongs to the POC5 family.</text>
</comment>